<dbReference type="AlphaFoldDB" id="A0ABD1E378"/>
<evidence type="ECO:0000313" key="1">
    <source>
        <dbReference type="EMBL" id="KAL1489127.1"/>
    </source>
</evidence>
<protein>
    <submittedName>
        <fullName evidence="1">Uncharacterized protein</fullName>
    </submittedName>
</protein>
<comment type="caution">
    <text evidence="1">The sequence shown here is derived from an EMBL/GenBank/DDBJ whole genome shotgun (WGS) entry which is preliminary data.</text>
</comment>
<keyword evidence="2" id="KW-1185">Reference proteome</keyword>
<dbReference type="EMBL" id="JBDJPC010000012">
    <property type="protein sequence ID" value="KAL1489127.1"/>
    <property type="molecule type" value="Genomic_DNA"/>
</dbReference>
<organism evidence="1 2">
    <name type="scientific">Hypothenemus hampei</name>
    <name type="common">Coffee berry borer</name>
    <dbReference type="NCBI Taxonomy" id="57062"/>
    <lineage>
        <taxon>Eukaryota</taxon>
        <taxon>Metazoa</taxon>
        <taxon>Ecdysozoa</taxon>
        <taxon>Arthropoda</taxon>
        <taxon>Hexapoda</taxon>
        <taxon>Insecta</taxon>
        <taxon>Pterygota</taxon>
        <taxon>Neoptera</taxon>
        <taxon>Endopterygota</taxon>
        <taxon>Coleoptera</taxon>
        <taxon>Polyphaga</taxon>
        <taxon>Cucujiformia</taxon>
        <taxon>Curculionidae</taxon>
        <taxon>Scolytinae</taxon>
        <taxon>Hypothenemus</taxon>
    </lineage>
</organism>
<evidence type="ECO:0000313" key="2">
    <source>
        <dbReference type="Proteomes" id="UP001566132"/>
    </source>
</evidence>
<gene>
    <name evidence="1" type="ORF">ABEB36_014070</name>
</gene>
<reference evidence="1 2" key="1">
    <citation type="submission" date="2024-05" db="EMBL/GenBank/DDBJ databases">
        <title>Genetic variation in Jamaican populations of the coffee berry borer (Hypothenemus hampei).</title>
        <authorList>
            <person name="Errbii M."/>
            <person name="Myrie A."/>
        </authorList>
    </citation>
    <scope>NUCLEOTIDE SEQUENCE [LARGE SCALE GENOMIC DNA]</scope>
    <source>
        <strain evidence="1">JA-Hopewell-2020-01-JO</strain>
        <tissue evidence="1">Whole body</tissue>
    </source>
</reference>
<accession>A0ABD1E378</accession>
<sequence>MGGCFKKCAKKTPFQVYRMKRDDFYNISGLKQFFVQPTKFNTGGFGIKNAVRITFSTSDLYTMYISDSYNEDMHKISLKKRGRPSSLNSFQGELTKKYNAPLPIEKTKLEHVISCLRWIPEIYHDFYKGLHQKEN</sequence>
<dbReference type="Proteomes" id="UP001566132">
    <property type="component" value="Unassembled WGS sequence"/>
</dbReference>
<name>A0ABD1E378_HYPHA</name>
<proteinExistence type="predicted"/>